<dbReference type="RefSeq" id="XP_038741274.1">
    <property type="nucleotide sequence ID" value="XM_038893461.1"/>
</dbReference>
<dbReference type="OrthoDB" id="5362512at2759"/>
<dbReference type="PANTHER" id="PTHR33112:SF10">
    <property type="entry name" value="TOL"/>
    <property type="match status" value="1"/>
</dbReference>
<dbReference type="InterPro" id="IPR010730">
    <property type="entry name" value="HET"/>
</dbReference>
<gene>
    <name evidence="2" type="ORF">CkaCkLH20_10747</name>
</gene>
<proteinExistence type="predicted"/>
<feature type="domain" description="Heterokaryon incompatibility" evidence="1">
    <location>
        <begin position="19"/>
        <end position="146"/>
    </location>
</feature>
<dbReference type="Pfam" id="PF06985">
    <property type="entry name" value="HET"/>
    <property type="match status" value="1"/>
</dbReference>
<sequence>MVLQLLLANEQVFRSGIALKELSSTFRDAVTLVHRLGYRYIWIDSLCIIQDSVSKKDWKQEAQTMKHVYGNSFCNISAIRSSHDVSFGLFGKRFVPPRSFYPFSADLELPKGDKNPTGKWNFWLDSLWINEMNKAPLTGRGWVVQERFLTRRIIHFTKSQIYWECLEHCRCEEDPKDQFGLLHLGSHSEVGQQAREYKAALRKIIRESVSVDGRRTPVWQTNEHSWPTLRDCWRIMVSTYSRCDLSYETDRLIAISGVAKKFEEMYVHDRYFDGIWKDGLHTDLLWESNASRSARVVRNTAFAPSWSWASLHDKSVTVPGKNVSDPDENVATPNAHPKFCVTVPTAHQKFGGEPNSCIEFVAVRIRPEGGSDDATALLQSSELDIDCFLHHFKRDAKSKTIEIFDDETLSKKIPNMQKIGEDKLRLDTEELVRRFNQDEDVTGVCIPVQEASEGYGHRNVRYLLLEPDSELRYKRWGTVVGGGFGLRWDTSKRTRITLV</sequence>
<dbReference type="AlphaFoldDB" id="A0A9P6LFT8"/>
<comment type="caution">
    <text evidence="2">The sequence shown here is derived from an EMBL/GenBank/DDBJ whole genome shotgun (WGS) entry which is preliminary data.</text>
</comment>
<keyword evidence="3" id="KW-1185">Reference proteome</keyword>
<dbReference type="PANTHER" id="PTHR33112">
    <property type="entry name" value="DOMAIN PROTEIN, PUTATIVE-RELATED"/>
    <property type="match status" value="1"/>
</dbReference>
<dbReference type="GeneID" id="62166535"/>
<dbReference type="EMBL" id="JAATWM020000042">
    <property type="protein sequence ID" value="KAF9871813.1"/>
    <property type="molecule type" value="Genomic_DNA"/>
</dbReference>
<dbReference type="Proteomes" id="UP000781932">
    <property type="component" value="Unassembled WGS sequence"/>
</dbReference>
<name>A0A9P6LFT8_9PEZI</name>
<protein>
    <recommendedName>
        <fullName evidence="1">Heterokaryon incompatibility domain-containing protein</fullName>
    </recommendedName>
</protein>
<evidence type="ECO:0000259" key="1">
    <source>
        <dbReference type="Pfam" id="PF06985"/>
    </source>
</evidence>
<evidence type="ECO:0000313" key="3">
    <source>
        <dbReference type="Proteomes" id="UP000781932"/>
    </source>
</evidence>
<reference evidence="2" key="1">
    <citation type="submission" date="2020-03" db="EMBL/GenBank/DDBJ databases">
        <authorList>
            <person name="He L."/>
        </authorList>
    </citation>
    <scope>NUCLEOTIDE SEQUENCE</scope>
    <source>
        <strain evidence="2">CkLH20</strain>
    </source>
</reference>
<evidence type="ECO:0000313" key="2">
    <source>
        <dbReference type="EMBL" id="KAF9871813.1"/>
    </source>
</evidence>
<reference evidence="2" key="2">
    <citation type="submission" date="2020-11" db="EMBL/GenBank/DDBJ databases">
        <title>Whole genome sequencing of Colletotrichum sp.</title>
        <authorList>
            <person name="Li H."/>
        </authorList>
    </citation>
    <scope>NUCLEOTIDE SEQUENCE</scope>
    <source>
        <strain evidence="2">CkLH20</strain>
    </source>
</reference>
<organism evidence="2 3">
    <name type="scientific">Colletotrichum karsti</name>
    <dbReference type="NCBI Taxonomy" id="1095194"/>
    <lineage>
        <taxon>Eukaryota</taxon>
        <taxon>Fungi</taxon>
        <taxon>Dikarya</taxon>
        <taxon>Ascomycota</taxon>
        <taxon>Pezizomycotina</taxon>
        <taxon>Sordariomycetes</taxon>
        <taxon>Hypocreomycetidae</taxon>
        <taxon>Glomerellales</taxon>
        <taxon>Glomerellaceae</taxon>
        <taxon>Colletotrichum</taxon>
        <taxon>Colletotrichum boninense species complex</taxon>
    </lineage>
</organism>
<accession>A0A9P6LFT8</accession>